<evidence type="ECO:0000313" key="4">
    <source>
        <dbReference type="Proteomes" id="UP000245934"/>
    </source>
</evidence>
<accession>A0A2V2MPS2</accession>
<evidence type="ECO:0000313" key="3">
    <source>
        <dbReference type="EMBL" id="PWR70102.1"/>
    </source>
</evidence>
<keyword evidence="1" id="KW-0472">Membrane</keyword>
<dbReference type="GO" id="GO:0016757">
    <property type="term" value="F:glycosyltransferase activity"/>
    <property type="evidence" value="ECO:0007669"/>
    <property type="project" value="InterPro"/>
</dbReference>
<dbReference type="CDD" id="cd03801">
    <property type="entry name" value="GT4_PimA-like"/>
    <property type="match status" value="1"/>
</dbReference>
<reference evidence="3 4" key="1">
    <citation type="submission" date="2018-05" db="EMBL/GenBank/DDBJ databases">
        <title>Draft genome of Methanospirillum stamsii Pt1.</title>
        <authorList>
            <person name="Dueholm M.S."/>
            <person name="Nielsen P.H."/>
            <person name="Bakmann L.F."/>
            <person name="Otzen D.E."/>
        </authorList>
    </citation>
    <scope>NUCLEOTIDE SEQUENCE [LARGE SCALE GENOMIC DNA]</scope>
    <source>
        <strain evidence="3 4">Pt1</strain>
    </source>
</reference>
<feature type="transmembrane region" description="Helical" evidence="1">
    <location>
        <begin position="63"/>
        <end position="83"/>
    </location>
</feature>
<dbReference type="AlphaFoldDB" id="A0A2V2MPS2"/>
<name>A0A2V2MPS2_9EURY</name>
<keyword evidence="1" id="KW-0812">Transmembrane</keyword>
<feature type="domain" description="Glycosyl transferase family 1" evidence="2">
    <location>
        <begin position="221"/>
        <end position="319"/>
    </location>
</feature>
<evidence type="ECO:0000256" key="1">
    <source>
        <dbReference type="SAM" id="Phobius"/>
    </source>
</evidence>
<sequence>MGKNKMRVIHAPENIAGQSLTISRAQRKLGLISDVLVLMGSQYNYDYDYNLHLDRFPKMMDRFLRMMGFLFCLLRYDLIHFHYSTFYLPFQLDLKIAKFFKKKVIIQYWGSDVIQTDIAQKYTLIDDNALFEVYSGLNNENKRNFLKEVQKLVDISVVGDYSLLVYSPESCVIRQAIDLALFDYVGVSPKKEEILIVHAPTKRNLKGTSYVIATIERLKSEKFQISFKLIENLPHNEAIKIYREADIVIDDIVQGPYGILAIECMAFGKPVLDYINEAFIDYYPDLPIVNTNPDNLYNNVRFLLENPEIRVELGRAGRKYVELNHDAEIIAAQLMELYNNL</sequence>
<comment type="caution">
    <text evidence="3">The sequence shown here is derived from an EMBL/GenBank/DDBJ whole genome shotgun (WGS) entry which is preliminary data.</text>
</comment>
<keyword evidence="1" id="KW-1133">Transmembrane helix</keyword>
<dbReference type="Gene3D" id="3.40.50.2000">
    <property type="entry name" value="Glycogen Phosphorylase B"/>
    <property type="match status" value="1"/>
</dbReference>
<dbReference type="SUPFAM" id="SSF53756">
    <property type="entry name" value="UDP-Glycosyltransferase/glycogen phosphorylase"/>
    <property type="match status" value="1"/>
</dbReference>
<organism evidence="3 4">
    <name type="scientific">Methanospirillum stamsii</name>
    <dbReference type="NCBI Taxonomy" id="1277351"/>
    <lineage>
        <taxon>Archaea</taxon>
        <taxon>Methanobacteriati</taxon>
        <taxon>Methanobacteriota</taxon>
        <taxon>Stenosarchaea group</taxon>
        <taxon>Methanomicrobia</taxon>
        <taxon>Methanomicrobiales</taxon>
        <taxon>Methanospirillaceae</taxon>
        <taxon>Methanospirillum</taxon>
    </lineage>
</organism>
<gene>
    <name evidence="3" type="ORF">DLD82_16445</name>
</gene>
<dbReference type="InterPro" id="IPR001296">
    <property type="entry name" value="Glyco_trans_1"/>
</dbReference>
<dbReference type="Proteomes" id="UP000245934">
    <property type="component" value="Unassembled WGS sequence"/>
</dbReference>
<dbReference type="EMBL" id="QGMZ01000047">
    <property type="protein sequence ID" value="PWR70102.1"/>
    <property type="molecule type" value="Genomic_DNA"/>
</dbReference>
<dbReference type="Pfam" id="PF00534">
    <property type="entry name" value="Glycos_transf_1"/>
    <property type="match status" value="1"/>
</dbReference>
<keyword evidence="4" id="KW-1185">Reference proteome</keyword>
<protein>
    <recommendedName>
        <fullName evidence="2">Glycosyl transferase family 1 domain-containing protein</fullName>
    </recommendedName>
</protein>
<proteinExistence type="predicted"/>
<evidence type="ECO:0000259" key="2">
    <source>
        <dbReference type="Pfam" id="PF00534"/>
    </source>
</evidence>